<sequence>MLDTSGSSAEEDSADIGFGTKSGTEGLPGIFVARVLVPSDAAGMEIT</sequence>
<reference evidence="2" key="2">
    <citation type="journal article" date="2010" name="Science">
        <title>The genome of the Western clawed frog Xenopus tropicalis.</title>
        <authorList>
            <person name="Hellsten U."/>
            <person name="Harland R.M."/>
            <person name="Gilchrist M.J."/>
            <person name="Hendrix D."/>
            <person name="Jurka J."/>
            <person name="Kapitonov V."/>
            <person name="Ovcharenko I."/>
            <person name="Putnam N.H."/>
            <person name="Shu S."/>
            <person name="Taher L."/>
            <person name="Blitz I.L."/>
            <person name="Blumberg B."/>
            <person name="Dichmann D.S."/>
            <person name="Dubchak I."/>
            <person name="Amaya E."/>
            <person name="Detter J.C."/>
            <person name="Fletcher R."/>
            <person name="Gerhard D.S."/>
            <person name="Goodstein D."/>
            <person name="Graves T."/>
            <person name="Grigoriev I.V."/>
            <person name="Grimwood J."/>
            <person name="Kawashima T."/>
            <person name="Lindquist E."/>
            <person name="Lucas S.M."/>
            <person name="Mead P.E."/>
            <person name="Mitros T."/>
            <person name="Ogino H."/>
            <person name="Ohta Y."/>
            <person name="Poliakov A.V."/>
            <person name="Pollet N."/>
            <person name="Robert J."/>
            <person name="Salamov A."/>
            <person name="Sater A.K."/>
            <person name="Schmutz J."/>
            <person name="Terry A."/>
            <person name="Vize P.D."/>
            <person name="Warren W.C."/>
            <person name="Wells D."/>
            <person name="Wills A."/>
            <person name="Wilson R.K."/>
            <person name="Zimmerman L.B."/>
            <person name="Zorn A.M."/>
            <person name="Grainger R."/>
            <person name="Grammer T."/>
            <person name="Khokha M.K."/>
            <person name="Richardson P.M."/>
            <person name="Rokhsar D.S."/>
        </authorList>
    </citation>
    <scope>NUCLEOTIDE SEQUENCE [LARGE SCALE GENOMIC DNA]</scope>
    <source>
        <strain evidence="2">Nigerian</strain>
    </source>
</reference>
<evidence type="ECO:0008006" key="3">
    <source>
        <dbReference type="Google" id="ProtNLM"/>
    </source>
</evidence>
<evidence type="ECO:0000313" key="2">
    <source>
        <dbReference type="EMBL" id="OCA18337.1"/>
    </source>
</evidence>
<feature type="non-terminal residue" evidence="2">
    <location>
        <position position="1"/>
    </location>
</feature>
<dbReference type="EMBL" id="KV460425">
    <property type="protein sequence ID" value="OCA18337.1"/>
    <property type="molecule type" value="Genomic_DNA"/>
</dbReference>
<evidence type="ECO:0000256" key="1">
    <source>
        <dbReference type="SAM" id="MobiDB-lite"/>
    </source>
</evidence>
<protein>
    <recommendedName>
        <fullName evidence="3">PDZ domain-containing protein</fullName>
    </recommendedName>
</protein>
<feature type="region of interest" description="Disordered" evidence="1">
    <location>
        <begin position="1"/>
        <end position="26"/>
    </location>
</feature>
<reference evidence="2" key="1">
    <citation type="submission" date="2009-11" db="EMBL/GenBank/DDBJ databases">
        <authorList>
            <consortium name="US DOE Joint Genome Institute (JGI-PGF)"/>
            <person name="Ottilar R."/>
            <person name="Schmutz J."/>
            <person name="Salamov A."/>
            <person name="Cheng J.F."/>
            <person name="Lucas S."/>
            <person name="Pitluck S."/>
            <person name="Gundlach H."/>
            <person name="Guo Y."/>
            <person name="Haberer G."/>
            <person name="Nasrallah J."/>
            <person name="Mayer K.F.X."/>
            <person name="van de Peer Y."/>
            <person name="Weigel D."/>
            <person name="Grigoriev I.V."/>
        </authorList>
    </citation>
    <scope>NUCLEOTIDE SEQUENCE</scope>
    <source>
        <strain evidence="2">Nigerian</strain>
    </source>
</reference>
<name>A0A1B8Y5Z0_XENTR</name>
<proteinExistence type="predicted"/>
<gene>
    <name evidence="2" type="ORF">XENTR_v900257992mg</name>
</gene>
<accession>A0A1B8Y5Z0</accession>
<feature type="non-terminal residue" evidence="2">
    <location>
        <position position="47"/>
    </location>
</feature>
<dbReference type="AlphaFoldDB" id="A0A1B8Y5Z0"/>
<reference evidence="2" key="3">
    <citation type="submission" date="2016-05" db="EMBL/GenBank/DDBJ databases">
        <title>WGS assembly of Xenopus tropicalis.</title>
        <authorList>
            <person name="Sessions A."/>
            <person name="Jenkins J."/>
            <person name="Mitros T."/>
            <person name="Lyons J.T."/>
            <person name="Dichmann D.S."/>
            <person name="Robert J."/>
            <person name="Harland R.M."/>
            <person name="Rokhsar D.S."/>
        </authorList>
    </citation>
    <scope>NUCLEOTIDE SEQUENCE</scope>
    <source>
        <strain evidence="2">Nigerian</strain>
    </source>
</reference>
<organism evidence="2">
    <name type="scientific">Xenopus tropicalis</name>
    <name type="common">Western clawed frog</name>
    <name type="synonym">Silurana tropicalis</name>
    <dbReference type="NCBI Taxonomy" id="8364"/>
    <lineage>
        <taxon>Eukaryota</taxon>
        <taxon>Metazoa</taxon>
        <taxon>Chordata</taxon>
        <taxon>Craniata</taxon>
        <taxon>Vertebrata</taxon>
        <taxon>Euteleostomi</taxon>
        <taxon>Amphibia</taxon>
        <taxon>Batrachia</taxon>
        <taxon>Anura</taxon>
        <taxon>Pipoidea</taxon>
        <taxon>Pipidae</taxon>
        <taxon>Xenopodinae</taxon>
        <taxon>Xenopus</taxon>
        <taxon>Silurana</taxon>
    </lineage>
</organism>